<accession>A0A094YKP7</accession>
<name>A0A094YKP7_9BACT</name>
<organism evidence="1 2">
    <name type="scientific">Leptospirillum ferriphilum</name>
    <dbReference type="NCBI Taxonomy" id="178606"/>
    <lineage>
        <taxon>Bacteria</taxon>
        <taxon>Pseudomonadati</taxon>
        <taxon>Nitrospirota</taxon>
        <taxon>Nitrospiria</taxon>
        <taxon>Nitrospirales</taxon>
        <taxon>Nitrospiraceae</taxon>
        <taxon>Leptospirillum</taxon>
    </lineage>
</organism>
<dbReference type="RefSeq" id="WP_036082469.1">
    <property type="nucleotide sequence ID" value="NZ_JPGK01000005.1"/>
</dbReference>
<reference evidence="1 2" key="1">
    <citation type="submission" date="2014-06" db="EMBL/GenBank/DDBJ databases">
        <title>Draft genome sequence of iron oxidizing acidophile Leptospirillum ferriphilum DSM14647.</title>
        <authorList>
            <person name="Cardenas J.P."/>
            <person name="Lazcano M."/>
            <person name="Ossandon F.J."/>
            <person name="Corbett M."/>
            <person name="Holmes D.S."/>
            <person name="Watkin E."/>
        </authorList>
    </citation>
    <scope>NUCLEOTIDE SEQUENCE [LARGE SCALE GENOMIC DNA]</scope>
    <source>
        <strain evidence="1 2">DSM 14647</strain>
    </source>
</reference>
<evidence type="ECO:0000313" key="1">
    <source>
        <dbReference type="EMBL" id="KGA93806.1"/>
    </source>
</evidence>
<evidence type="ECO:0000313" key="2">
    <source>
        <dbReference type="Proteomes" id="UP000029452"/>
    </source>
</evidence>
<dbReference type="PATRIC" id="fig|178606.4.peg.1521"/>
<dbReference type="AlphaFoldDB" id="A0A094YKP7"/>
<dbReference type="EMBL" id="JPGK01000005">
    <property type="protein sequence ID" value="KGA93806.1"/>
    <property type="molecule type" value="Genomic_DNA"/>
</dbReference>
<comment type="caution">
    <text evidence="1">The sequence shown here is derived from an EMBL/GenBank/DDBJ whole genome shotgun (WGS) entry which is preliminary data.</text>
</comment>
<gene>
    <name evidence="1" type="ORF">LptCag_1516</name>
</gene>
<dbReference type="Proteomes" id="UP000029452">
    <property type="component" value="Unassembled WGS sequence"/>
</dbReference>
<sequence length="242" mass="26213">MIESDGVVAMRKAAGVVEAVLNKAIDLSNKRVCLEEILNGGISPGMSIHSKSEEKHEGGMIESDGLVAMRKVADKVTDLKNKKIRVGDIVNTLVLPIGMSLHSGLETGYMAGVEEMASEFYSENIGKDGEIERIVEKGKTEKALKYCQEGIKKAPALFAVGSIYAKEGIQRIQELGLENAGLWKALPAGMELPVVYLLTGYVILKWNESGKKALEGKKESAGIEKRFDIGNGKKGGDRKKHL</sequence>
<protein>
    <submittedName>
        <fullName evidence="1">Uncharacterized protein</fullName>
    </submittedName>
</protein>
<proteinExistence type="predicted"/>